<feature type="binding site" evidence="6">
    <location>
        <position position="94"/>
    </location>
    <ligand>
        <name>S-adenosyl-L-methionine</name>
        <dbReference type="ChEBI" id="CHEBI:59789"/>
    </ligand>
</feature>
<keyword evidence="1 6" id="KW-0474">Menaquinone biosynthesis</keyword>
<dbReference type="GO" id="GO:0043770">
    <property type="term" value="F:demethylmenaquinone methyltransferase activity"/>
    <property type="evidence" value="ECO:0007669"/>
    <property type="project" value="UniProtKB-EC"/>
</dbReference>
<sequence>MAAGIIAASSEAEAGAGVETERAAETHFGFRTVPLGEKQRMVDEVFHSVARRYDVMNDLMSMGLHRVWKDLLVSRLRPPKSDRPFALLDVAGGTGDVSFRTVEAGGAGTRATVADINGGMLGVGRERAASLGLAERVEFVEANAESLPFADRSFDATTIAFGIRNVPRMDKALSEMRRVLKPGGKCFVLEFSRVDVPMLDAIYDTYSFKLIPGMGKMVTGDAESYQYLVESIRRFPAPELFAQMMREAGLKRVGFTPLTGGIVCLHAGVRI</sequence>
<dbReference type="PROSITE" id="PS51608">
    <property type="entry name" value="SAM_MT_UBIE"/>
    <property type="match status" value="1"/>
</dbReference>
<evidence type="ECO:0000313" key="8">
    <source>
        <dbReference type="Proteomes" id="UP001166585"/>
    </source>
</evidence>
<comment type="catalytic activity">
    <reaction evidence="6">
        <text>a 2-methoxy-6-(all-trans-polyprenyl)benzene-1,4-diol + S-adenosyl-L-methionine = a 5-methoxy-2-methyl-3-(all-trans-polyprenyl)benzene-1,4-diol + S-adenosyl-L-homocysteine + H(+)</text>
        <dbReference type="Rhea" id="RHEA:28286"/>
        <dbReference type="Rhea" id="RHEA-COMP:10858"/>
        <dbReference type="Rhea" id="RHEA-COMP:10859"/>
        <dbReference type="ChEBI" id="CHEBI:15378"/>
        <dbReference type="ChEBI" id="CHEBI:57856"/>
        <dbReference type="ChEBI" id="CHEBI:59789"/>
        <dbReference type="ChEBI" id="CHEBI:84166"/>
        <dbReference type="ChEBI" id="CHEBI:84167"/>
        <dbReference type="EC" id="2.1.1.201"/>
    </reaction>
</comment>
<keyword evidence="4 6" id="KW-0831">Ubiquinone biosynthesis</keyword>
<dbReference type="EC" id="2.1.1.201" evidence="6"/>
<dbReference type="PANTHER" id="PTHR43591">
    <property type="entry name" value="METHYLTRANSFERASE"/>
    <property type="match status" value="1"/>
</dbReference>
<dbReference type="Pfam" id="PF01209">
    <property type="entry name" value="Ubie_methyltran"/>
    <property type="match status" value="1"/>
</dbReference>
<dbReference type="NCBIfam" id="NF001242">
    <property type="entry name" value="PRK00216.1-3"/>
    <property type="match status" value="1"/>
</dbReference>
<evidence type="ECO:0000256" key="3">
    <source>
        <dbReference type="ARBA" id="ARBA00022679"/>
    </source>
</evidence>
<evidence type="ECO:0000256" key="2">
    <source>
        <dbReference type="ARBA" id="ARBA00022603"/>
    </source>
</evidence>
<keyword evidence="2 6" id="KW-0489">Methyltransferase</keyword>
<evidence type="ECO:0000256" key="6">
    <source>
        <dbReference type="HAMAP-Rule" id="MF_01813"/>
    </source>
</evidence>
<accession>A0ABS5R8F6</accession>
<comment type="pathway">
    <text evidence="6">Quinol/quinone metabolism; menaquinone biosynthesis; menaquinol from 1,4-dihydroxy-2-naphthoate: step 2/2.</text>
</comment>
<protein>
    <recommendedName>
        <fullName evidence="6">Ubiquinone/menaquinone biosynthesis C-methyltransferase UbiE</fullName>
        <ecNumber evidence="6">2.1.1.163</ecNumber>
        <ecNumber evidence="6">2.1.1.201</ecNumber>
    </recommendedName>
    <alternativeName>
        <fullName evidence="6">2-methoxy-6-polyprenyl-1,4-benzoquinol methylase</fullName>
    </alternativeName>
    <alternativeName>
        <fullName evidence="6">Demethylmenaquinone methyltransferase</fullName>
    </alternativeName>
</protein>
<dbReference type="EC" id="2.1.1.163" evidence="6"/>
<dbReference type="InterPro" id="IPR023576">
    <property type="entry name" value="UbiE/COQ5_MeTrFase_CS"/>
</dbReference>
<proteinExistence type="inferred from homology"/>
<dbReference type="GO" id="GO:0032259">
    <property type="term" value="P:methylation"/>
    <property type="evidence" value="ECO:0007669"/>
    <property type="project" value="UniProtKB-KW"/>
</dbReference>
<dbReference type="InterPro" id="IPR004033">
    <property type="entry name" value="UbiE/COQ5_MeTrFase"/>
</dbReference>
<reference evidence="7" key="1">
    <citation type="submission" date="2021-05" db="EMBL/GenBank/DDBJ databases">
        <authorList>
            <person name="Sun Q."/>
            <person name="Inoue M."/>
        </authorList>
    </citation>
    <scope>NUCLEOTIDE SEQUENCE</scope>
    <source>
        <strain evidence="7">VKM B-3255</strain>
    </source>
</reference>
<dbReference type="Gene3D" id="3.40.50.150">
    <property type="entry name" value="Vaccinia Virus protein VP39"/>
    <property type="match status" value="1"/>
</dbReference>
<comment type="caution">
    <text evidence="7">The sequence shown here is derived from an EMBL/GenBank/DDBJ whole genome shotgun (WGS) entry which is preliminary data.</text>
</comment>
<name>A0ABS5R8F6_9HYPH</name>
<comment type="caution">
    <text evidence="6">Lacks conserved residue(s) required for the propagation of feature annotation.</text>
</comment>
<comment type="similarity">
    <text evidence="6">Belongs to the class I-like SAM-binding methyltransferase superfamily. MenG/UbiE family.</text>
</comment>
<dbReference type="GO" id="GO:0008425">
    <property type="term" value="F:2-methoxy-6-polyprenyl-1,4-benzoquinol methyltransferase activity"/>
    <property type="evidence" value="ECO:0007669"/>
    <property type="project" value="UniProtKB-EC"/>
</dbReference>
<gene>
    <name evidence="6 7" type="primary">ubiE</name>
    <name evidence="7" type="ORF">KIP89_08610</name>
</gene>
<comment type="pathway">
    <text evidence="6">Cofactor biosynthesis; ubiquinone biosynthesis.</text>
</comment>
<comment type="catalytic activity">
    <reaction evidence="6">
        <text>a 2-demethylmenaquinol + S-adenosyl-L-methionine = a menaquinol + S-adenosyl-L-homocysteine + H(+)</text>
        <dbReference type="Rhea" id="RHEA:42640"/>
        <dbReference type="Rhea" id="RHEA-COMP:9539"/>
        <dbReference type="Rhea" id="RHEA-COMP:9563"/>
        <dbReference type="ChEBI" id="CHEBI:15378"/>
        <dbReference type="ChEBI" id="CHEBI:18151"/>
        <dbReference type="ChEBI" id="CHEBI:55437"/>
        <dbReference type="ChEBI" id="CHEBI:57856"/>
        <dbReference type="ChEBI" id="CHEBI:59789"/>
        <dbReference type="EC" id="2.1.1.163"/>
    </reaction>
</comment>
<dbReference type="RefSeq" id="WP_213754962.1">
    <property type="nucleotide sequence ID" value="NZ_JAHCQH010000015.1"/>
</dbReference>
<dbReference type="EMBL" id="JAHCQH010000015">
    <property type="protein sequence ID" value="MBS9477166.1"/>
    <property type="molecule type" value="Genomic_DNA"/>
</dbReference>
<keyword evidence="5 6" id="KW-0949">S-adenosyl-L-methionine</keyword>
<dbReference type="Proteomes" id="UP001166585">
    <property type="component" value="Unassembled WGS sequence"/>
</dbReference>
<dbReference type="SUPFAM" id="SSF53335">
    <property type="entry name" value="S-adenosyl-L-methionine-dependent methyltransferases"/>
    <property type="match status" value="1"/>
</dbReference>
<evidence type="ECO:0000256" key="5">
    <source>
        <dbReference type="ARBA" id="ARBA00022691"/>
    </source>
</evidence>
<dbReference type="InterPro" id="IPR029063">
    <property type="entry name" value="SAM-dependent_MTases_sf"/>
</dbReference>
<feature type="binding site" evidence="6">
    <location>
        <begin position="143"/>
        <end position="144"/>
    </location>
    <ligand>
        <name>S-adenosyl-L-methionine</name>
        <dbReference type="ChEBI" id="CHEBI:59789"/>
    </ligand>
</feature>
<feature type="binding site" evidence="6">
    <location>
        <position position="115"/>
    </location>
    <ligand>
        <name>S-adenosyl-L-methionine</name>
        <dbReference type="ChEBI" id="CHEBI:59789"/>
    </ligand>
</feature>
<dbReference type="CDD" id="cd02440">
    <property type="entry name" value="AdoMet_MTases"/>
    <property type="match status" value="1"/>
</dbReference>
<dbReference type="NCBIfam" id="TIGR01934">
    <property type="entry name" value="MenG_MenH_UbiE"/>
    <property type="match status" value="1"/>
</dbReference>
<evidence type="ECO:0000313" key="7">
    <source>
        <dbReference type="EMBL" id="MBS9477166.1"/>
    </source>
</evidence>
<evidence type="ECO:0000256" key="1">
    <source>
        <dbReference type="ARBA" id="ARBA00022428"/>
    </source>
</evidence>
<comment type="function">
    <text evidence="6">Methyltransferase required for the conversion of demethylmenaquinol (DMKH2) to menaquinol (MKH2) and the conversion of 2-polyprenyl-6-methoxy-1,4-benzoquinol (DDMQH2) to 2-polyprenyl-3-methyl-6-methoxy-1,4-benzoquinol (DMQH2).</text>
</comment>
<dbReference type="HAMAP" id="MF_01813">
    <property type="entry name" value="MenG_UbiE_methyltr"/>
    <property type="match status" value="1"/>
</dbReference>
<dbReference type="PANTHER" id="PTHR43591:SF24">
    <property type="entry name" value="2-METHOXY-6-POLYPRENYL-1,4-BENZOQUINOL METHYLASE, MITOCHONDRIAL"/>
    <property type="match status" value="1"/>
</dbReference>
<dbReference type="PROSITE" id="PS01183">
    <property type="entry name" value="UBIE_1"/>
    <property type="match status" value="1"/>
</dbReference>
<keyword evidence="8" id="KW-1185">Reference proteome</keyword>
<organism evidence="7 8">
    <name type="scientific">Ancylobacter radicis</name>
    <dbReference type="NCBI Taxonomy" id="2836179"/>
    <lineage>
        <taxon>Bacteria</taxon>
        <taxon>Pseudomonadati</taxon>
        <taxon>Pseudomonadota</taxon>
        <taxon>Alphaproteobacteria</taxon>
        <taxon>Hyphomicrobiales</taxon>
        <taxon>Xanthobacteraceae</taxon>
        <taxon>Ancylobacter</taxon>
    </lineage>
</organism>
<keyword evidence="3 6" id="KW-0808">Transferase</keyword>
<evidence type="ECO:0000256" key="4">
    <source>
        <dbReference type="ARBA" id="ARBA00022688"/>
    </source>
</evidence>